<evidence type="ECO:0000313" key="5">
    <source>
        <dbReference type="EMBL" id="QIS15888.1"/>
    </source>
</evidence>
<dbReference type="PROSITE" id="PS00122">
    <property type="entry name" value="CARBOXYLESTERASE_B_1"/>
    <property type="match status" value="1"/>
</dbReference>
<comment type="similarity">
    <text evidence="1 3">Belongs to the type-B carboxylesterase/lipase family.</text>
</comment>
<protein>
    <recommendedName>
        <fullName evidence="3">Carboxylic ester hydrolase</fullName>
        <ecNumber evidence="3">3.1.1.-</ecNumber>
    </recommendedName>
</protein>
<dbReference type="Proteomes" id="UP000503540">
    <property type="component" value="Chromosome"/>
</dbReference>
<dbReference type="InterPro" id="IPR019826">
    <property type="entry name" value="Carboxylesterase_B_AS"/>
</dbReference>
<dbReference type="InterPro" id="IPR002018">
    <property type="entry name" value="CarbesteraseB"/>
</dbReference>
<dbReference type="GO" id="GO:0016787">
    <property type="term" value="F:hydrolase activity"/>
    <property type="evidence" value="ECO:0007669"/>
    <property type="project" value="UniProtKB-KW"/>
</dbReference>
<dbReference type="PANTHER" id="PTHR11559">
    <property type="entry name" value="CARBOXYLESTERASE"/>
    <property type="match status" value="1"/>
</dbReference>
<evidence type="ECO:0000256" key="2">
    <source>
        <dbReference type="ARBA" id="ARBA00022801"/>
    </source>
</evidence>
<name>A0A6G9YRQ5_9NOCA</name>
<evidence type="ECO:0000256" key="3">
    <source>
        <dbReference type="RuleBase" id="RU361235"/>
    </source>
</evidence>
<feature type="domain" description="Carboxylesterase type B" evidence="4">
    <location>
        <begin position="17"/>
        <end position="471"/>
    </location>
</feature>
<keyword evidence="6" id="KW-1185">Reference proteome</keyword>
<evidence type="ECO:0000259" key="4">
    <source>
        <dbReference type="Pfam" id="PF00135"/>
    </source>
</evidence>
<dbReference type="InterPro" id="IPR029058">
    <property type="entry name" value="AB_hydrolase_fold"/>
</dbReference>
<gene>
    <name evidence="5" type="ORF">F5544_40360</name>
</gene>
<accession>A0A6G9YRQ5</accession>
<dbReference type="Gene3D" id="3.40.50.1820">
    <property type="entry name" value="alpha/beta hydrolase"/>
    <property type="match status" value="1"/>
</dbReference>
<dbReference type="EC" id="3.1.1.-" evidence="3"/>
<proteinExistence type="inferred from homology"/>
<reference evidence="5 6" key="1">
    <citation type="journal article" date="2019" name="ACS Chem. Biol.">
        <title>Identification and Mobilization of a Cryptic Antibiotic Biosynthesis Gene Locus from a Human-Pathogenic Nocardia Isolate.</title>
        <authorList>
            <person name="Herisse M."/>
            <person name="Ishida K."/>
            <person name="Porter J.L."/>
            <person name="Howden B."/>
            <person name="Hertweck C."/>
            <person name="Stinear T.P."/>
            <person name="Pidot S.J."/>
        </authorList>
    </citation>
    <scope>NUCLEOTIDE SEQUENCE [LARGE SCALE GENOMIC DNA]</scope>
    <source>
        <strain evidence="5 6">AUSMDU00012717</strain>
    </source>
</reference>
<dbReference type="KEGG" id="nah:F5544_40360"/>
<sequence>MPRLMDNAGDKGVGMESIVSVTGGKVRGTIQDGIGVFLGIPYAAPPVGPARFEAPRPVAEWSGVRDASALGPTCAQAEYPPPVHALFGSDRIPGAEYLNVNVWTPDPGGSGLPVMVWIHGGAFVRGANSKPIYDGAAFARDGIVLVSINYRLGISGFAEIPGAPSNRGLLDQVFALRWVRDNVAAFGGDPDNVTLFGQSAGGLSTGLLAASRTARGLFRRAIIQSGPSIVCAPDDAQLVAGEAAKILGIEPTTTAFGALEADQLPPAQSAVALALMSDPDPRRWGETVIANGLGVLSFFPVVDGELVEGRAVDVLAAHPDRTLPLLTGWTADEFRFFTVPTGVAAGITDANLPPLLSRYGVDPAVAEVYSANRPGRPAAEVFNAIITDKAFRNDTVAAAEINAAAGQPTFVYEFAWPSGIDGIGACHVLELPFVFDTLAVAHKFTGPNPPQRLADEMHAAWVEFAKHGDPGWAPFETGTRSVFTFEGPRSHLVDDPRADELAALRGERG</sequence>
<evidence type="ECO:0000313" key="6">
    <source>
        <dbReference type="Proteomes" id="UP000503540"/>
    </source>
</evidence>
<dbReference type="Pfam" id="PF00135">
    <property type="entry name" value="COesterase"/>
    <property type="match status" value="1"/>
</dbReference>
<organism evidence="5 6">
    <name type="scientific">Nocardia arthritidis</name>
    <dbReference type="NCBI Taxonomy" id="228602"/>
    <lineage>
        <taxon>Bacteria</taxon>
        <taxon>Bacillati</taxon>
        <taxon>Actinomycetota</taxon>
        <taxon>Actinomycetes</taxon>
        <taxon>Mycobacteriales</taxon>
        <taxon>Nocardiaceae</taxon>
        <taxon>Nocardia</taxon>
    </lineage>
</organism>
<keyword evidence="2 3" id="KW-0378">Hydrolase</keyword>
<dbReference type="EMBL" id="CP046172">
    <property type="protein sequence ID" value="QIS15888.1"/>
    <property type="molecule type" value="Genomic_DNA"/>
</dbReference>
<dbReference type="AlphaFoldDB" id="A0A6G9YRQ5"/>
<dbReference type="InterPro" id="IPR050309">
    <property type="entry name" value="Type-B_Carboxylest/Lipase"/>
</dbReference>
<dbReference type="SUPFAM" id="SSF53474">
    <property type="entry name" value="alpha/beta-Hydrolases"/>
    <property type="match status" value="1"/>
</dbReference>
<evidence type="ECO:0000256" key="1">
    <source>
        <dbReference type="ARBA" id="ARBA00005964"/>
    </source>
</evidence>